<protein>
    <submittedName>
        <fullName evidence="1">Uncharacterized protein</fullName>
    </submittedName>
</protein>
<accession>A0ABV5P2S0</accession>
<keyword evidence="2" id="KW-1185">Reference proteome</keyword>
<reference evidence="1 2" key="1">
    <citation type="submission" date="2024-09" db="EMBL/GenBank/DDBJ databases">
        <authorList>
            <person name="Sun Q."/>
            <person name="Mori K."/>
        </authorList>
    </citation>
    <scope>NUCLEOTIDE SEQUENCE [LARGE SCALE GENOMIC DNA]</scope>
    <source>
        <strain evidence="1 2">JCM 3324</strain>
    </source>
</reference>
<proteinExistence type="predicted"/>
<gene>
    <name evidence="1" type="ORF">ACFFR3_45915</name>
</gene>
<name>A0ABV5P2S0_9ACTN</name>
<dbReference type="Proteomes" id="UP001589568">
    <property type="component" value="Unassembled WGS sequence"/>
</dbReference>
<evidence type="ECO:0000313" key="2">
    <source>
        <dbReference type="Proteomes" id="UP001589568"/>
    </source>
</evidence>
<dbReference type="RefSeq" id="WP_345410195.1">
    <property type="nucleotide sequence ID" value="NZ_BAAAXS010000002.1"/>
</dbReference>
<organism evidence="1 2">
    <name type="scientific">Nonomuraea salmonea</name>
    <dbReference type="NCBI Taxonomy" id="46181"/>
    <lineage>
        <taxon>Bacteria</taxon>
        <taxon>Bacillati</taxon>
        <taxon>Actinomycetota</taxon>
        <taxon>Actinomycetes</taxon>
        <taxon>Streptosporangiales</taxon>
        <taxon>Streptosporangiaceae</taxon>
        <taxon>Nonomuraea</taxon>
    </lineage>
</organism>
<evidence type="ECO:0000313" key="1">
    <source>
        <dbReference type="EMBL" id="MFB9476873.1"/>
    </source>
</evidence>
<comment type="caution">
    <text evidence="1">The sequence shown here is derived from an EMBL/GenBank/DDBJ whole genome shotgun (WGS) entry which is preliminary data.</text>
</comment>
<sequence length="189" mass="20769">MQIGITWTSAGPGLGLANPSYGNIDDIAAFELVTIAGGTRGYHLKNLLPGASVWDRDAYPAHLGEAMQLAQTWAAQFFRKVAPIVLDHPAAASIDHVQQFVFNGTDGYCAGDCLRHGGTTDHQPIFVTLHSENLWTVARAEQDGTANDVVFYANDTHEWEQQHRDPLPDRFLWTQEDALEAVHACFGCH</sequence>
<dbReference type="EMBL" id="JBHMCF010000057">
    <property type="protein sequence ID" value="MFB9476873.1"/>
    <property type="molecule type" value="Genomic_DNA"/>
</dbReference>